<dbReference type="EMBL" id="JBHUGI010000032">
    <property type="protein sequence ID" value="MFD1928817.1"/>
    <property type="molecule type" value="Genomic_DNA"/>
</dbReference>
<feature type="transmembrane region" description="Helical" evidence="1">
    <location>
        <begin position="117"/>
        <end position="136"/>
    </location>
</feature>
<dbReference type="PANTHER" id="PTHR37814">
    <property type="entry name" value="CONSERVED MEMBRANE PROTEIN"/>
    <property type="match status" value="1"/>
</dbReference>
<keyword evidence="1" id="KW-0812">Transmembrane</keyword>
<accession>A0ABW4SH07</accession>
<proteinExistence type="predicted"/>
<feature type="transmembrane region" description="Helical" evidence="1">
    <location>
        <begin position="188"/>
        <end position="208"/>
    </location>
</feature>
<protein>
    <recommendedName>
        <fullName evidence="4">Membrane protein YkvI</fullName>
    </recommendedName>
</protein>
<dbReference type="Gene3D" id="1.20.1730.10">
    <property type="entry name" value="Sodium/glucose cotransporter"/>
    <property type="match status" value="1"/>
</dbReference>
<gene>
    <name evidence="2" type="ORF">ACFSFY_12315</name>
</gene>
<dbReference type="InterPro" id="IPR038377">
    <property type="entry name" value="Na/Glc_symporter_sf"/>
</dbReference>
<sequence>MKDVLRIILIAGAFISYIIGAGTATGQEILQFFASFGYLGIGAILIAMILHAWFGAYLLGTGQKLQAESSGDIFRYFCGKYLGTFFDWFSQMFILIVFVVMISGAGATLTEYYDVNIYVGRFVISLLVLITVLLGLNRMVKILGAIGPLIILLVVLIGGTSFFTNLAGFAQAGQILEEINVPKATNSWWLSGFIYSSFVVLVATPFLIKLGKSEPKRKNVIWGGILGGILILVAVLAIYLGILSNIEVAYVKDIPTLFLADQIHPMFGVLFSIVLLVSIYSTAAPMLWTVTNYFAKDNVKKFRLVAIGVTVLGFFGGLLPFGQIIGTVYPYVGYMGMLLFAGMFYRQFINKGSIHLSSTKQRN</sequence>
<feature type="transmembrane region" description="Helical" evidence="1">
    <location>
        <begin position="220"/>
        <end position="243"/>
    </location>
</feature>
<name>A0ABW4SH07_9BACL</name>
<dbReference type="Proteomes" id="UP001597218">
    <property type="component" value="Unassembled WGS sequence"/>
</dbReference>
<feature type="transmembrane region" description="Helical" evidence="1">
    <location>
        <begin position="143"/>
        <end position="168"/>
    </location>
</feature>
<evidence type="ECO:0000256" key="1">
    <source>
        <dbReference type="SAM" id="Phobius"/>
    </source>
</evidence>
<comment type="caution">
    <text evidence="2">The sequence shown here is derived from an EMBL/GenBank/DDBJ whole genome shotgun (WGS) entry which is preliminary data.</text>
</comment>
<evidence type="ECO:0000313" key="3">
    <source>
        <dbReference type="Proteomes" id="UP001597218"/>
    </source>
</evidence>
<feature type="transmembrane region" description="Helical" evidence="1">
    <location>
        <begin position="302"/>
        <end position="322"/>
    </location>
</feature>
<feature type="transmembrane region" description="Helical" evidence="1">
    <location>
        <begin position="263"/>
        <end position="290"/>
    </location>
</feature>
<reference evidence="3" key="1">
    <citation type="journal article" date="2019" name="Int. J. Syst. Evol. Microbiol.">
        <title>The Global Catalogue of Microorganisms (GCM) 10K type strain sequencing project: providing services to taxonomists for standard genome sequencing and annotation.</title>
        <authorList>
            <consortium name="The Broad Institute Genomics Platform"/>
            <consortium name="The Broad Institute Genome Sequencing Center for Infectious Disease"/>
            <person name="Wu L."/>
            <person name="Ma J."/>
        </authorList>
    </citation>
    <scope>NUCLEOTIDE SEQUENCE [LARGE SCALE GENOMIC DNA]</scope>
    <source>
        <strain evidence="3">CGMCC 4.7177</strain>
    </source>
</reference>
<keyword evidence="1" id="KW-0472">Membrane</keyword>
<evidence type="ECO:0008006" key="4">
    <source>
        <dbReference type="Google" id="ProtNLM"/>
    </source>
</evidence>
<keyword evidence="1" id="KW-1133">Transmembrane helix</keyword>
<keyword evidence="3" id="KW-1185">Reference proteome</keyword>
<dbReference type="RefSeq" id="WP_381538439.1">
    <property type="nucleotide sequence ID" value="NZ_JBHUGI010000032.1"/>
</dbReference>
<evidence type="ECO:0000313" key="2">
    <source>
        <dbReference type="EMBL" id="MFD1928817.1"/>
    </source>
</evidence>
<dbReference type="InterPro" id="IPR038728">
    <property type="entry name" value="YkvI-like"/>
</dbReference>
<feature type="transmembrane region" description="Helical" evidence="1">
    <location>
        <begin position="81"/>
        <end position="105"/>
    </location>
</feature>
<organism evidence="2 3">
    <name type="scientific">Sporosarcina siberiensis</name>
    <dbReference type="NCBI Taxonomy" id="1365606"/>
    <lineage>
        <taxon>Bacteria</taxon>
        <taxon>Bacillati</taxon>
        <taxon>Bacillota</taxon>
        <taxon>Bacilli</taxon>
        <taxon>Bacillales</taxon>
        <taxon>Caryophanaceae</taxon>
        <taxon>Sporosarcina</taxon>
    </lineage>
</organism>
<feature type="transmembrane region" description="Helical" evidence="1">
    <location>
        <begin position="328"/>
        <end position="345"/>
    </location>
</feature>
<feature type="transmembrane region" description="Helical" evidence="1">
    <location>
        <begin position="36"/>
        <end position="60"/>
    </location>
</feature>
<dbReference type="PANTHER" id="PTHR37814:SF1">
    <property type="entry name" value="MEMBRANE PROTEIN"/>
    <property type="match status" value="1"/>
</dbReference>